<protein>
    <submittedName>
        <fullName evidence="1">Uncharacterized protein</fullName>
    </submittedName>
</protein>
<proteinExistence type="predicted"/>
<name>A0A4V3F3Y8_9GAMM</name>
<comment type="caution">
    <text evidence="1">The sequence shown here is derived from an EMBL/GenBank/DDBJ whole genome shotgun (WGS) entry which is preliminary data.</text>
</comment>
<evidence type="ECO:0000313" key="1">
    <source>
        <dbReference type="EMBL" id="TDU23216.1"/>
    </source>
</evidence>
<reference evidence="1 2" key="1">
    <citation type="submission" date="2019-03" db="EMBL/GenBank/DDBJ databases">
        <title>Genomic Encyclopedia of Type Strains, Phase IV (KMG-IV): sequencing the most valuable type-strain genomes for metagenomic binning, comparative biology and taxonomic classification.</title>
        <authorList>
            <person name="Goeker M."/>
        </authorList>
    </citation>
    <scope>NUCLEOTIDE SEQUENCE [LARGE SCALE GENOMIC DNA]</scope>
    <source>
        <strain evidence="1 2">DSM 26377</strain>
    </source>
</reference>
<dbReference type="AlphaFoldDB" id="A0A4V3F3Y8"/>
<evidence type="ECO:0000313" key="2">
    <source>
        <dbReference type="Proteomes" id="UP000295341"/>
    </source>
</evidence>
<gene>
    <name evidence="1" type="ORF">DFR24_4739</name>
</gene>
<dbReference type="Proteomes" id="UP000295341">
    <property type="component" value="Unassembled WGS sequence"/>
</dbReference>
<keyword evidence="2" id="KW-1185">Reference proteome</keyword>
<organism evidence="1 2">
    <name type="scientific">Panacagrimonas perspica</name>
    <dbReference type="NCBI Taxonomy" id="381431"/>
    <lineage>
        <taxon>Bacteria</taxon>
        <taxon>Pseudomonadati</taxon>
        <taxon>Pseudomonadota</taxon>
        <taxon>Gammaproteobacteria</taxon>
        <taxon>Nevskiales</taxon>
        <taxon>Nevskiaceae</taxon>
        <taxon>Panacagrimonas</taxon>
    </lineage>
</organism>
<accession>A0A4V3F3Y8</accession>
<dbReference type="EMBL" id="SOBT01000013">
    <property type="protein sequence ID" value="TDU23216.1"/>
    <property type="molecule type" value="Genomic_DNA"/>
</dbReference>
<sequence>MVPPAVENVTEDVHHQILVHTGLEQPSSALTGVYYNAVVYALSASSQGCYTESISVPPEDTDSDKLLIEGAGTNSFGELIVEVR</sequence>